<feature type="transmembrane region" description="Helical" evidence="1">
    <location>
        <begin position="67"/>
        <end position="87"/>
    </location>
</feature>
<feature type="transmembrane region" description="Helical" evidence="1">
    <location>
        <begin position="38"/>
        <end position="55"/>
    </location>
</feature>
<protein>
    <submittedName>
        <fullName evidence="2">Uncharacterized protein</fullName>
    </submittedName>
</protein>
<evidence type="ECO:0000313" key="3">
    <source>
        <dbReference type="Proteomes" id="UP000216225"/>
    </source>
</evidence>
<dbReference type="AlphaFoldDB" id="A0A3R7F1S6"/>
<organism evidence="2 3">
    <name type="scientific">Alicycliphilus denitrificans</name>
    <dbReference type="NCBI Taxonomy" id="179636"/>
    <lineage>
        <taxon>Bacteria</taxon>
        <taxon>Pseudomonadati</taxon>
        <taxon>Pseudomonadota</taxon>
        <taxon>Betaproteobacteria</taxon>
        <taxon>Burkholderiales</taxon>
        <taxon>Comamonadaceae</taxon>
        <taxon>Alicycliphilus</taxon>
    </lineage>
</organism>
<keyword evidence="1" id="KW-1133">Transmembrane helix</keyword>
<accession>A0A3R7F1S6</accession>
<dbReference type="Proteomes" id="UP000216225">
    <property type="component" value="Unassembled WGS sequence"/>
</dbReference>
<evidence type="ECO:0000256" key="1">
    <source>
        <dbReference type="SAM" id="Phobius"/>
    </source>
</evidence>
<dbReference type="RefSeq" id="WP_094436077.1">
    <property type="nucleotide sequence ID" value="NZ_AP024172.1"/>
</dbReference>
<dbReference type="EMBL" id="NKDB02000001">
    <property type="protein sequence ID" value="RKJ99312.1"/>
    <property type="molecule type" value="Genomic_DNA"/>
</dbReference>
<keyword evidence="1" id="KW-0472">Membrane</keyword>
<evidence type="ECO:0000313" key="2">
    <source>
        <dbReference type="EMBL" id="RKJ99312.1"/>
    </source>
</evidence>
<sequence>MTKFAVIDFPSQHQGVARIEGAVSHLRRSATRFDPTRNGASLLLAALVAALLVVANEMVDTWGDGHLLAGWMLMWLIAFVGMALLAAPARRAAALLHGAVRSWSDARQRAAEDERTWNAALHDARIMADLSRAMNGIAVEDMRRYR</sequence>
<reference evidence="2 3" key="1">
    <citation type="submission" date="2018-09" db="EMBL/GenBank/DDBJ databases">
        <title>Genome comparison of Alicycliphilus sp. BQ1, a polyurethanolytic bacterium, with its closest phylogenetic relatives Alicycliphilus denitrificans BC and K601, unable to attack polyurethane.</title>
        <authorList>
            <person name="Loza-Tavera H."/>
            <person name="Lozano L."/>
            <person name="Cevallos M."/>
            <person name="Maya-Lucas O."/>
            <person name="Garcia-Mena J."/>
            <person name="Hernandez J."/>
        </authorList>
    </citation>
    <scope>NUCLEOTIDE SEQUENCE [LARGE SCALE GENOMIC DNA]</scope>
    <source>
        <strain evidence="2 3">BQ1</strain>
    </source>
</reference>
<keyword evidence="1" id="KW-0812">Transmembrane</keyword>
<name>A0A3R7F1S6_9BURK</name>
<comment type="caution">
    <text evidence="2">The sequence shown here is derived from an EMBL/GenBank/DDBJ whole genome shotgun (WGS) entry which is preliminary data.</text>
</comment>
<gene>
    <name evidence="2" type="ORF">CE154_006095</name>
</gene>
<proteinExistence type="predicted"/>